<dbReference type="Gene3D" id="1.20.1730.10">
    <property type="entry name" value="Sodium/glucose cotransporter"/>
    <property type="match status" value="1"/>
</dbReference>
<feature type="transmembrane region" description="Helical" evidence="8">
    <location>
        <begin position="42"/>
        <end position="65"/>
    </location>
</feature>
<evidence type="ECO:0000256" key="1">
    <source>
        <dbReference type="ARBA" id="ARBA00004141"/>
    </source>
</evidence>
<feature type="transmembrane region" description="Helical" evidence="8">
    <location>
        <begin position="71"/>
        <end position="92"/>
    </location>
</feature>
<feature type="transmembrane region" description="Helical" evidence="8">
    <location>
        <begin position="6"/>
        <end position="22"/>
    </location>
</feature>
<organism evidence="9 10">
    <name type="scientific">Dysosmobacter welbionis</name>
    <dbReference type="NCBI Taxonomy" id="2093857"/>
    <lineage>
        <taxon>Bacteria</taxon>
        <taxon>Bacillati</taxon>
        <taxon>Bacillota</taxon>
        <taxon>Clostridia</taxon>
        <taxon>Eubacteriales</taxon>
        <taxon>Oscillospiraceae</taxon>
        <taxon>Dysosmobacter</taxon>
    </lineage>
</organism>
<feature type="transmembrane region" description="Helical" evidence="8">
    <location>
        <begin position="431"/>
        <end position="453"/>
    </location>
</feature>
<evidence type="ECO:0000313" key="10">
    <source>
        <dbReference type="Proteomes" id="UP000298642"/>
    </source>
</evidence>
<proteinExistence type="inferred from homology"/>
<feature type="transmembrane region" description="Helical" evidence="8">
    <location>
        <begin position="408"/>
        <end position="425"/>
    </location>
</feature>
<feature type="transmembrane region" description="Helical" evidence="8">
    <location>
        <begin position="152"/>
        <end position="175"/>
    </location>
</feature>
<dbReference type="AlphaFoldDB" id="A0A4D7AQV6"/>
<evidence type="ECO:0000256" key="6">
    <source>
        <dbReference type="ARBA" id="ARBA00023136"/>
    </source>
</evidence>
<feature type="transmembrane region" description="Helical" evidence="8">
    <location>
        <begin position="113"/>
        <end position="132"/>
    </location>
</feature>
<evidence type="ECO:0000256" key="4">
    <source>
        <dbReference type="ARBA" id="ARBA00022692"/>
    </source>
</evidence>
<name>A0A4D7AQV6_9FIRM</name>
<protein>
    <submittedName>
        <fullName evidence="9">Sodium:solute symporter family protein</fullName>
    </submittedName>
</protein>
<dbReference type="GeneID" id="89521136"/>
<evidence type="ECO:0000256" key="8">
    <source>
        <dbReference type="SAM" id="Phobius"/>
    </source>
</evidence>
<sequence>MTYIVAISAYLVLLTIFGLIVARKKVKTSDDMVTGGHRIPFIILVGTLLATWCGGGGITGSASVVYTGGPWVGLITFAAPPIGIILLYFIAGKVRKSNKVTVPEIMGARYGKAASIIAALCVMLAYVGVLATQLKAAADIIVLLCASSGIEISHGLALTICTALIAIITVGGGLVSVAYSDAISALLMIGGFFLAIPFLIGVANSQGATLPPEKMTITGGMSGWELLGYFLPSLALMLGDQNMLQRFASAKNSDEAKKSNIGMFIGEILVIISIVLVVTQAAKLYPTLDVPSNVIFQVAVDYLPLAFGALVMCACMAFIVTTADSYLLSSATNLTNDIYVKYIRKDATDKQKMLVLRGTIIVFSFIAVALTLYFPTVLSLQMTAYTMYGAAITPAILFALFSKKVTPAGGMAGILVGGLVTIIWTLMGTPYGIQCAIVAVPASVIAILIVSAVTRCNDPKRSLEALYQDN</sequence>
<feature type="transmembrane region" description="Helical" evidence="8">
    <location>
        <begin position="223"/>
        <end position="240"/>
    </location>
</feature>
<dbReference type="InterPro" id="IPR001734">
    <property type="entry name" value="Na/solute_symporter"/>
</dbReference>
<feature type="transmembrane region" description="Helical" evidence="8">
    <location>
        <begin position="382"/>
        <end position="401"/>
    </location>
</feature>
<dbReference type="KEGG" id="obj:EIO64_00130"/>
<comment type="subcellular location">
    <subcellularLocation>
        <location evidence="1">Membrane</location>
        <topology evidence="1">Multi-pass membrane protein</topology>
    </subcellularLocation>
</comment>
<dbReference type="GO" id="GO:0005886">
    <property type="term" value="C:plasma membrane"/>
    <property type="evidence" value="ECO:0007669"/>
    <property type="project" value="TreeGrafter"/>
</dbReference>
<keyword evidence="10" id="KW-1185">Reference proteome</keyword>
<dbReference type="InterPro" id="IPR038377">
    <property type="entry name" value="Na/Glc_symporter_sf"/>
</dbReference>
<evidence type="ECO:0000313" key="9">
    <source>
        <dbReference type="EMBL" id="QCI57840.1"/>
    </source>
</evidence>
<reference evidence="10" key="1">
    <citation type="submission" date="2018-12" db="EMBL/GenBank/DDBJ databases">
        <title>Dusodibacter welbiota gen. nov., sp. nov., isolated from human faeces and emended description of the Oscillibacter genus.</title>
        <authorList>
            <person name="Le Roy T."/>
            <person name="Van der Smissen P."/>
            <person name="Delzenne N."/>
            <person name="Muccioli G."/>
            <person name="Collet J.F."/>
            <person name="Cani P.D."/>
        </authorList>
    </citation>
    <scope>NUCLEOTIDE SEQUENCE [LARGE SCALE GENOMIC DNA]</scope>
    <source>
        <strain evidence="10">J115</strain>
    </source>
</reference>
<gene>
    <name evidence="9" type="ORF">EIO64_00130</name>
</gene>
<accession>A0A4D7AQV6</accession>
<keyword evidence="4 8" id="KW-0812">Transmembrane</keyword>
<dbReference type="RefSeq" id="WP_021750682.1">
    <property type="nucleotide sequence ID" value="NZ_CAUWCU010000005.1"/>
</dbReference>
<dbReference type="PROSITE" id="PS50283">
    <property type="entry name" value="NA_SOLUT_SYMP_3"/>
    <property type="match status" value="1"/>
</dbReference>
<dbReference type="PANTHER" id="PTHR48086:SF7">
    <property type="entry name" value="SODIUM-SOLUTE SYMPORTER-RELATED"/>
    <property type="match status" value="1"/>
</dbReference>
<keyword evidence="5 8" id="KW-1133">Transmembrane helix</keyword>
<keyword evidence="6 8" id="KW-0472">Membrane</keyword>
<feature type="transmembrane region" description="Helical" evidence="8">
    <location>
        <begin position="182"/>
        <end position="203"/>
    </location>
</feature>
<feature type="transmembrane region" description="Helical" evidence="8">
    <location>
        <begin position="302"/>
        <end position="320"/>
    </location>
</feature>
<dbReference type="EMBL" id="CP034413">
    <property type="protein sequence ID" value="QCI57840.1"/>
    <property type="molecule type" value="Genomic_DNA"/>
</dbReference>
<evidence type="ECO:0000256" key="7">
    <source>
        <dbReference type="RuleBase" id="RU362091"/>
    </source>
</evidence>
<keyword evidence="3" id="KW-0813">Transport</keyword>
<dbReference type="GO" id="GO:0022857">
    <property type="term" value="F:transmembrane transporter activity"/>
    <property type="evidence" value="ECO:0007669"/>
    <property type="project" value="InterPro"/>
</dbReference>
<dbReference type="InterPro" id="IPR050277">
    <property type="entry name" value="Sodium:Solute_Symporter"/>
</dbReference>
<feature type="transmembrane region" description="Helical" evidence="8">
    <location>
        <begin position="261"/>
        <end position="282"/>
    </location>
</feature>
<dbReference type="Proteomes" id="UP000298642">
    <property type="component" value="Chromosome"/>
</dbReference>
<evidence type="ECO:0000256" key="3">
    <source>
        <dbReference type="ARBA" id="ARBA00022448"/>
    </source>
</evidence>
<evidence type="ECO:0000256" key="2">
    <source>
        <dbReference type="ARBA" id="ARBA00006434"/>
    </source>
</evidence>
<evidence type="ECO:0000256" key="5">
    <source>
        <dbReference type="ARBA" id="ARBA00022989"/>
    </source>
</evidence>
<dbReference type="PANTHER" id="PTHR48086">
    <property type="entry name" value="SODIUM/PROLINE SYMPORTER-RELATED"/>
    <property type="match status" value="1"/>
</dbReference>
<comment type="similarity">
    <text evidence="2 7">Belongs to the sodium:solute symporter (SSF) (TC 2.A.21) family.</text>
</comment>
<dbReference type="CDD" id="cd10322">
    <property type="entry name" value="SLC5sbd"/>
    <property type="match status" value="1"/>
</dbReference>
<dbReference type="Pfam" id="PF00474">
    <property type="entry name" value="SSF"/>
    <property type="match status" value="1"/>
</dbReference>
<feature type="transmembrane region" description="Helical" evidence="8">
    <location>
        <begin position="354"/>
        <end position="376"/>
    </location>
</feature>